<dbReference type="PANTHER" id="PTHR42912">
    <property type="entry name" value="METHYLTRANSFERASE"/>
    <property type="match status" value="1"/>
</dbReference>
<dbReference type="RefSeq" id="WP_200239810.1">
    <property type="nucleotide sequence ID" value="NZ_NRRV01000045.1"/>
</dbReference>
<dbReference type="EMBL" id="NRRV01000045">
    <property type="protein sequence ID" value="MBK1632329.1"/>
    <property type="molecule type" value="Genomic_DNA"/>
</dbReference>
<accession>A0ABS1CK72</accession>
<comment type="caution">
    <text evidence="2">The sequence shown here is derived from an EMBL/GenBank/DDBJ whole genome shotgun (WGS) entry which is preliminary data.</text>
</comment>
<keyword evidence="3" id="KW-1185">Reference proteome</keyword>
<proteinExistence type="predicted"/>
<dbReference type="InterPro" id="IPR013216">
    <property type="entry name" value="Methyltransf_11"/>
</dbReference>
<name>A0ABS1CK72_9GAMM</name>
<evidence type="ECO:0000313" key="2">
    <source>
        <dbReference type="EMBL" id="MBK1632329.1"/>
    </source>
</evidence>
<gene>
    <name evidence="2" type="ORF">CKO31_16610</name>
</gene>
<evidence type="ECO:0000313" key="3">
    <source>
        <dbReference type="Proteomes" id="UP000748752"/>
    </source>
</evidence>
<feature type="domain" description="Methyltransferase type 11" evidence="1">
    <location>
        <begin position="38"/>
        <end position="116"/>
    </location>
</feature>
<protein>
    <recommendedName>
        <fullName evidence="1">Methyltransferase type 11 domain-containing protein</fullName>
    </recommendedName>
</protein>
<dbReference type="SUPFAM" id="SSF53335">
    <property type="entry name" value="S-adenosyl-L-methionine-dependent methyltransferases"/>
    <property type="match status" value="1"/>
</dbReference>
<organism evidence="2 3">
    <name type="scientific">Thiohalocapsa halophila</name>
    <dbReference type="NCBI Taxonomy" id="69359"/>
    <lineage>
        <taxon>Bacteria</taxon>
        <taxon>Pseudomonadati</taxon>
        <taxon>Pseudomonadota</taxon>
        <taxon>Gammaproteobacteria</taxon>
        <taxon>Chromatiales</taxon>
        <taxon>Chromatiaceae</taxon>
        <taxon>Thiohalocapsa</taxon>
    </lineage>
</organism>
<dbReference type="InterPro" id="IPR050508">
    <property type="entry name" value="Methyltransf_Superfamily"/>
</dbReference>
<reference evidence="2 3" key="1">
    <citation type="journal article" date="2020" name="Microorganisms">
        <title>Osmotic Adaptation and Compatible Solute Biosynthesis of Phototrophic Bacteria as Revealed from Genome Analyses.</title>
        <authorList>
            <person name="Imhoff J.F."/>
            <person name="Rahn T."/>
            <person name="Kunzel S."/>
            <person name="Keller A."/>
            <person name="Neulinger S.C."/>
        </authorList>
    </citation>
    <scope>NUCLEOTIDE SEQUENCE [LARGE SCALE GENOMIC DNA]</scope>
    <source>
        <strain evidence="2 3">DSM 6210</strain>
    </source>
</reference>
<dbReference type="InterPro" id="IPR029063">
    <property type="entry name" value="SAM-dependent_MTases_sf"/>
</dbReference>
<dbReference type="CDD" id="cd02440">
    <property type="entry name" value="AdoMet_MTases"/>
    <property type="match status" value="1"/>
</dbReference>
<dbReference type="Proteomes" id="UP000748752">
    <property type="component" value="Unassembled WGS sequence"/>
</dbReference>
<sequence>MNHHSSALHPKSSQDRLGRFLASWRVDYVRRRVEPPVLDVACGDNRLAEYFADATGVDVVDYGAGAIIVEHLDSLTFPSDYFATVTVIASLNYFSQPERVLAECARVLRPKGKLLVTQTRPALAAVWHKVREPWAKVGSYSRSDILTMCDETGLRLVSSHSFMFGMNRLFVFQSRQ</sequence>
<dbReference type="Pfam" id="PF08241">
    <property type="entry name" value="Methyltransf_11"/>
    <property type="match status" value="1"/>
</dbReference>
<evidence type="ECO:0000259" key="1">
    <source>
        <dbReference type="Pfam" id="PF08241"/>
    </source>
</evidence>
<dbReference type="Gene3D" id="3.40.50.150">
    <property type="entry name" value="Vaccinia Virus protein VP39"/>
    <property type="match status" value="1"/>
</dbReference>